<name>A0A0B7FKK2_THACB</name>
<dbReference type="Proteomes" id="UP000059188">
    <property type="component" value="Unassembled WGS sequence"/>
</dbReference>
<reference evidence="2 3" key="1">
    <citation type="submission" date="2014-11" db="EMBL/GenBank/DDBJ databases">
        <authorList>
            <person name="Wibberg Daniel"/>
        </authorList>
    </citation>
    <scope>NUCLEOTIDE SEQUENCE [LARGE SCALE GENOMIC DNA]</scope>
    <source>
        <strain evidence="2">Rhizoctonia solani AG1-IB 7/3/14</strain>
    </source>
</reference>
<organism evidence="2 3">
    <name type="scientific">Thanatephorus cucumeris (strain AG1-IB / isolate 7/3/14)</name>
    <name type="common">Lettuce bottom rot fungus</name>
    <name type="synonym">Rhizoctonia solani</name>
    <dbReference type="NCBI Taxonomy" id="1108050"/>
    <lineage>
        <taxon>Eukaryota</taxon>
        <taxon>Fungi</taxon>
        <taxon>Dikarya</taxon>
        <taxon>Basidiomycota</taxon>
        <taxon>Agaricomycotina</taxon>
        <taxon>Agaricomycetes</taxon>
        <taxon>Cantharellales</taxon>
        <taxon>Ceratobasidiaceae</taxon>
        <taxon>Rhizoctonia</taxon>
        <taxon>Rhizoctonia solani AG-1</taxon>
    </lineage>
</organism>
<accession>A0A0B7FKK2</accession>
<evidence type="ECO:0000256" key="1">
    <source>
        <dbReference type="SAM" id="SignalP"/>
    </source>
</evidence>
<evidence type="ECO:0000313" key="2">
    <source>
        <dbReference type="EMBL" id="CEL58501.1"/>
    </source>
</evidence>
<gene>
    <name evidence="2" type="ORF">RSOLAG1IB_08592</name>
</gene>
<dbReference type="EMBL" id="LN679130">
    <property type="protein sequence ID" value="CEL58501.1"/>
    <property type="molecule type" value="Genomic_DNA"/>
</dbReference>
<proteinExistence type="predicted"/>
<keyword evidence="1" id="KW-0732">Signal</keyword>
<feature type="chain" id="PRO_5002130562" evidence="1">
    <location>
        <begin position="19"/>
        <end position="238"/>
    </location>
</feature>
<feature type="signal peptide" evidence="1">
    <location>
        <begin position="1"/>
        <end position="18"/>
    </location>
</feature>
<protein>
    <submittedName>
        <fullName evidence="2">Uncharacterized protein</fullName>
    </submittedName>
</protein>
<sequence>MRTGSIIITLAVAYNAYAQAISSLASTTYRSELSVNASSTYRPHSSSGVSTVHPTGSVVAPTTIIQSSQPSVVAIAIECPWASNGVPTYPIPSATPQPTNLPGFVGNISTTYVPGPSGTLTVSVYSTYRHRPTGSLSYIAPNATTSHVFTTTVCISFSTIGVPGSVYTTYRPGPSGSVSSKYAPGLSYSGNVSTTYRAGPNHGSATSPTYGTTSYTTYIPSPTVTISATPAVTISVAA</sequence>
<keyword evidence="3" id="KW-1185">Reference proteome</keyword>
<dbReference type="AlphaFoldDB" id="A0A0B7FKK2"/>
<evidence type="ECO:0000313" key="3">
    <source>
        <dbReference type="Proteomes" id="UP000059188"/>
    </source>
</evidence>